<dbReference type="Proteomes" id="UP000031668">
    <property type="component" value="Unassembled WGS sequence"/>
</dbReference>
<sequence>MFLQMNDSRAFQCFRNAIDVYVKHGMIYQAIANCFLYGYKIGKGNGNTIMKRMIFYIRGELLRAQYKIPHTCAIIKVEDSEYCNLPKVVVDRRNRCAGPVLINIWNRGDVHISIV</sequence>
<proteinExistence type="predicted"/>
<organism evidence="1 2">
    <name type="scientific">Thelohanellus kitauei</name>
    <name type="common">Myxosporean</name>
    <dbReference type="NCBI Taxonomy" id="669202"/>
    <lineage>
        <taxon>Eukaryota</taxon>
        <taxon>Metazoa</taxon>
        <taxon>Cnidaria</taxon>
        <taxon>Myxozoa</taxon>
        <taxon>Myxosporea</taxon>
        <taxon>Bivalvulida</taxon>
        <taxon>Platysporina</taxon>
        <taxon>Myxobolidae</taxon>
        <taxon>Thelohanellus</taxon>
    </lineage>
</organism>
<dbReference type="AlphaFoldDB" id="A0A0C2NF67"/>
<name>A0A0C2NF67_THEKT</name>
<reference evidence="1 2" key="1">
    <citation type="journal article" date="2014" name="Genome Biol. Evol.">
        <title>The genome of the myxosporean Thelohanellus kitauei shows adaptations to nutrient acquisition within its fish host.</title>
        <authorList>
            <person name="Yang Y."/>
            <person name="Xiong J."/>
            <person name="Zhou Z."/>
            <person name="Huo F."/>
            <person name="Miao W."/>
            <person name="Ran C."/>
            <person name="Liu Y."/>
            <person name="Zhang J."/>
            <person name="Feng J."/>
            <person name="Wang M."/>
            <person name="Wang M."/>
            <person name="Wang L."/>
            <person name="Yao B."/>
        </authorList>
    </citation>
    <scope>NUCLEOTIDE SEQUENCE [LARGE SCALE GENOMIC DNA]</scope>
    <source>
        <strain evidence="1">Wuqing</strain>
    </source>
</reference>
<accession>A0A0C2NF67</accession>
<protein>
    <submittedName>
        <fullName evidence="1">Uncharacterized protein</fullName>
    </submittedName>
</protein>
<keyword evidence="2" id="KW-1185">Reference proteome</keyword>
<gene>
    <name evidence="1" type="ORF">RF11_14482</name>
</gene>
<evidence type="ECO:0000313" key="2">
    <source>
        <dbReference type="Proteomes" id="UP000031668"/>
    </source>
</evidence>
<evidence type="ECO:0000313" key="1">
    <source>
        <dbReference type="EMBL" id="KII75010.1"/>
    </source>
</evidence>
<comment type="caution">
    <text evidence="1">The sequence shown here is derived from an EMBL/GenBank/DDBJ whole genome shotgun (WGS) entry which is preliminary data.</text>
</comment>
<dbReference type="EMBL" id="JWZT01000078">
    <property type="protein sequence ID" value="KII75010.1"/>
    <property type="molecule type" value="Genomic_DNA"/>
</dbReference>